<reference evidence="1" key="1">
    <citation type="submission" date="2018-05" db="EMBL/GenBank/DDBJ databases">
        <title>Draft genome of Mucuna pruriens seed.</title>
        <authorList>
            <person name="Nnadi N.E."/>
            <person name="Vos R."/>
            <person name="Hasami M.H."/>
            <person name="Devisetty U.K."/>
            <person name="Aguiy J.C."/>
        </authorList>
    </citation>
    <scope>NUCLEOTIDE SEQUENCE [LARGE SCALE GENOMIC DNA]</scope>
    <source>
        <strain evidence="1">JCA_2017</strain>
    </source>
</reference>
<keyword evidence="2" id="KW-1185">Reference proteome</keyword>
<sequence length="75" mass="9217">MGADQIAKMVWLFPLAPTHVIQYHYCMSRRRASIENFVETFKPFKLKWKFIKDELNDIRAHHKHIQELFDRRMKE</sequence>
<dbReference type="Proteomes" id="UP000257109">
    <property type="component" value="Unassembled WGS sequence"/>
</dbReference>
<protein>
    <submittedName>
        <fullName evidence="1">Uncharacterized protein</fullName>
    </submittedName>
</protein>
<dbReference type="AlphaFoldDB" id="A0A371HCU7"/>
<gene>
    <name evidence="1" type="ORF">CR513_16167</name>
</gene>
<organism evidence="1 2">
    <name type="scientific">Mucuna pruriens</name>
    <name type="common">Velvet bean</name>
    <name type="synonym">Dolichos pruriens</name>
    <dbReference type="NCBI Taxonomy" id="157652"/>
    <lineage>
        <taxon>Eukaryota</taxon>
        <taxon>Viridiplantae</taxon>
        <taxon>Streptophyta</taxon>
        <taxon>Embryophyta</taxon>
        <taxon>Tracheophyta</taxon>
        <taxon>Spermatophyta</taxon>
        <taxon>Magnoliopsida</taxon>
        <taxon>eudicotyledons</taxon>
        <taxon>Gunneridae</taxon>
        <taxon>Pentapetalae</taxon>
        <taxon>rosids</taxon>
        <taxon>fabids</taxon>
        <taxon>Fabales</taxon>
        <taxon>Fabaceae</taxon>
        <taxon>Papilionoideae</taxon>
        <taxon>50 kb inversion clade</taxon>
        <taxon>NPAAA clade</taxon>
        <taxon>indigoferoid/millettioid clade</taxon>
        <taxon>Phaseoleae</taxon>
        <taxon>Mucuna</taxon>
    </lineage>
</organism>
<proteinExistence type="predicted"/>
<dbReference type="EMBL" id="QJKJ01002947">
    <property type="protein sequence ID" value="RDY00629.1"/>
    <property type="molecule type" value="Genomic_DNA"/>
</dbReference>
<evidence type="ECO:0000313" key="1">
    <source>
        <dbReference type="EMBL" id="RDY00629.1"/>
    </source>
</evidence>
<evidence type="ECO:0000313" key="2">
    <source>
        <dbReference type="Proteomes" id="UP000257109"/>
    </source>
</evidence>
<name>A0A371HCU7_MUCPR</name>
<accession>A0A371HCU7</accession>
<feature type="non-terminal residue" evidence="1">
    <location>
        <position position="1"/>
    </location>
</feature>
<comment type="caution">
    <text evidence="1">The sequence shown here is derived from an EMBL/GenBank/DDBJ whole genome shotgun (WGS) entry which is preliminary data.</text>
</comment>